<dbReference type="EMBL" id="JAUSUD010000030">
    <property type="protein sequence ID" value="MDQ0233103.1"/>
    <property type="molecule type" value="Genomic_DNA"/>
</dbReference>
<keyword evidence="3" id="KW-1185">Reference proteome</keyword>
<sequence length="147" mass="17254">MIYCEFSSKARSKHKNSSSESTMQYDATNSEEYLALLEDDSRKEKLLMLRDMIFAYAPEMDEVIRYKMLNYGKDDNYVFALNAQKHYVSHYVGTIERIENAETLLAGYNYGKGCIRVRKTIRIEETGLEQFIHRTVDMWRAGEDMDC</sequence>
<reference evidence="2 3" key="1">
    <citation type="submission" date="2023-07" db="EMBL/GenBank/DDBJ databases">
        <title>Genomic Encyclopedia of Type Strains, Phase IV (KMG-IV): sequencing the most valuable type-strain genomes for metagenomic binning, comparative biology and taxonomic classification.</title>
        <authorList>
            <person name="Goeker M."/>
        </authorList>
    </citation>
    <scope>NUCLEOTIDE SEQUENCE [LARGE SCALE GENOMIC DNA]</scope>
    <source>
        <strain evidence="2 3">DSM 29005</strain>
    </source>
</reference>
<dbReference type="SUPFAM" id="SSF159888">
    <property type="entry name" value="YdhG-like"/>
    <property type="match status" value="1"/>
</dbReference>
<dbReference type="Proteomes" id="UP001234495">
    <property type="component" value="Unassembled WGS sequence"/>
</dbReference>
<evidence type="ECO:0000313" key="3">
    <source>
        <dbReference type="Proteomes" id="UP001234495"/>
    </source>
</evidence>
<organism evidence="2 3">
    <name type="scientific">Metabacillus malikii</name>
    <dbReference type="NCBI Taxonomy" id="1504265"/>
    <lineage>
        <taxon>Bacteria</taxon>
        <taxon>Bacillati</taxon>
        <taxon>Bacillota</taxon>
        <taxon>Bacilli</taxon>
        <taxon>Bacillales</taxon>
        <taxon>Bacillaceae</taxon>
        <taxon>Metabacillus</taxon>
    </lineage>
</organism>
<evidence type="ECO:0000313" key="2">
    <source>
        <dbReference type="EMBL" id="MDQ0233103.1"/>
    </source>
</evidence>
<name>A0ABT9ZNL1_9BACI</name>
<protein>
    <submittedName>
        <fullName evidence="2">Uncharacterized protein YdhG (YjbR/CyaY superfamily)</fullName>
    </submittedName>
</protein>
<proteinExistence type="predicted"/>
<comment type="caution">
    <text evidence="2">The sequence shown here is derived from an EMBL/GenBank/DDBJ whole genome shotgun (WGS) entry which is preliminary data.</text>
</comment>
<dbReference type="Pfam" id="PF08818">
    <property type="entry name" value="DUF1801"/>
    <property type="match status" value="1"/>
</dbReference>
<accession>A0ABT9ZNL1</accession>
<dbReference type="Gene3D" id="3.90.1150.200">
    <property type="match status" value="1"/>
</dbReference>
<gene>
    <name evidence="2" type="ORF">J2S19_004444</name>
</gene>
<feature type="domain" description="YdhG-like" evidence="1">
    <location>
        <begin position="42"/>
        <end position="135"/>
    </location>
</feature>
<evidence type="ECO:0000259" key="1">
    <source>
        <dbReference type="Pfam" id="PF08818"/>
    </source>
</evidence>
<dbReference type="InterPro" id="IPR014922">
    <property type="entry name" value="YdhG-like"/>
</dbReference>